<organism evidence="5 6">
    <name type="scientific">Streptomyces fagopyri</name>
    <dbReference type="NCBI Taxonomy" id="2662397"/>
    <lineage>
        <taxon>Bacteria</taxon>
        <taxon>Bacillati</taxon>
        <taxon>Actinomycetota</taxon>
        <taxon>Actinomycetes</taxon>
        <taxon>Kitasatosporales</taxon>
        <taxon>Streptomycetaceae</taxon>
        <taxon>Streptomyces</taxon>
    </lineage>
</organism>
<feature type="domain" description="N-acetyltransferase" evidence="4">
    <location>
        <begin position="13"/>
        <end position="168"/>
    </location>
</feature>
<name>A0A5Q0L4N2_9ACTN</name>
<proteinExistence type="inferred from homology"/>
<protein>
    <submittedName>
        <fullName evidence="5">GNAT family N-acetyltransferase</fullName>
    </submittedName>
</protein>
<dbReference type="PROSITE" id="PS51186">
    <property type="entry name" value="GNAT"/>
    <property type="match status" value="1"/>
</dbReference>
<keyword evidence="2" id="KW-0012">Acyltransferase</keyword>
<sequence>MDTYPLRLTAHGLLLREWTSQDLPAMQKVFDDPDVAYRTPLESPFDPAAALRYLNNAHQARQGNERIHLAVTTDGHQALGEILLNQVTGSIGYIVGTAHRGKRLATRALRVMTEYAHTTIALPRVILEIEPDNHPSIAVARSAGFHPSDLAPETVTDKGRTYELRTWEHHFSARRVHKATG</sequence>
<dbReference type="AlphaFoldDB" id="A0A5Q0L4N2"/>
<dbReference type="Proteomes" id="UP000326179">
    <property type="component" value="Chromosome"/>
</dbReference>
<dbReference type="KEGG" id="sfy:GFH48_00690"/>
<comment type="similarity">
    <text evidence="3">Belongs to the acetyltransferase family. RimJ subfamily.</text>
</comment>
<dbReference type="Gene3D" id="3.40.630.30">
    <property type="match status" value="1"/>
</dbReference>
<dbReference type="EMBL" id="CP045643">
    <property type="protein sequence ID" value="QFZ71985.1"/>
    <property type="molecule type" value="Genomic_DNA"/>
</dbReference>
<dbReference type="InterPro" id="IPR016181">
    <property type="entry name" value="Acyl_CoA_acyltransferase"/>
</dbReference>
<evidence type="ECO:0000259" key="4">
    <source>
        <dbReference type="PROSITE" id="PS51186"/>
    </source>
</evidence>
<dbReference type="RefSeq" id="WP_153286352.1">
    <property type="nucleotide sequence ID" value="NZ_CP045643.1"/>
</dbReference>
<evidence type="ECO:0000313" key="6">
    <source>
        <dbReference type="Proteomes" id="UP000326179"/>
    </source>
</evidence>
<gene>
    <name evidence="5" type="ORF">GFH48_00690</name>
</gene>
<evidence type="ECO:0000256" key="3">
    <source>
        <dbReference type="ARBA" id="ARBA00038502"/>
    </source>
</evidence>
<evidence type="ECO:0000256" key="1">
    <source>
        <dbReference type="ARBA" id="ARBA00022679"/>
    </source>
</evidence>
<dbReference type="InterPro" id="IPR051531">
    <property type="entry name" value="N-acetyltransferase"/>
</dbReference>
<dbReference type="GO" id="GO:0016747">
    <property type="term" value="F:acyltransferase activity, transferring groups other than amino-acyl groups"/>
    <property type="evidence" value="ECO:0007669"/>
    <property type="project" value="InterPro"/>
</dbReference>
<accession>A0A5Q0L4N2</accession>
<dbReference type="PANTHER" id="PTHR43792">
    <property type="entry name" value="GNAT FAMILY, PUTATIVE (AFU_ORTHOLOGUE AFUA_3G00765)-RELATED-RELATED"/>
    <property type="match status" value="1"/>
</dbReference>
<reference evidence="5 6" key="1">
    <citation type="submission" date="2019-10" db="EMBL/GenBank/DDBJ databases">
        <title>A novel species.</title>
        <authorList>
            <person name="Gao J."/>
        </authorList>
    </citation>
    <scope>NUCLEOTIDE SEQUENCE [LARGE SCALE GENOMIC DNA]</scope>
    <source>
        <strain evidence="5 6">QMT-28</strain>
    </source>
</reference>
<dbReference type="Pfam" id="PF13302">
    <property type="entry name" value="Acetyltransf_3"/>
    <property type="match status" value="1"/>
</dbReference>
<dbReference type="PANTHER" id="PTHR43792:SF8">
    <property type="entry name" value="[RIBOSOMAL PROTEIN US5]-ALANINE N-ACETYLTRANSFERASE"/>
    <property type="match status" value="1"/>
</dbReference>
<dbReference type="SUPFAM" id="SSF55729">
    <property type="entry name" value="Acyl-CoA N-acyltransferases (Nat)"/>
    <property type="match status" value="1"/>
</dbReference>
<dbReference type="InterPro" id="IPR000182">
    <property type="entry name" value="GNAT_dom"/>
</dbReference>
<evidence type="ECO:0000256" key="2">
    <source>
        <dbReference type="ARBA" id="ARBA00023315"/>
    </source>
</evidence>
<evidence type="ECO:0000313" key="5">
    <source>
        <dbReference type="EMBL" id="QFZ71985.1"/>
    </source>
</evidence>
<keyword evidence="6" id="KW-1185">Reference proteome</keyword>
<keyword evidence="1 5" id="KW-0808">Transferase</keyword>